<dbReference type="AlphaFoldDB" id="A0A2W1L8H0"/>
<evidence type="ECO:0000313" key="1">
    <source>
        <dbReference type="EMBL" id="PZD95203.1"/>
    </source>
</evidence>
<dbReference type="OrthoDB" id="2661665at2"/>
<reference evidence="1 2" key="1">
    <citation type="submission" date="2018-06" db="EMBL/GenBank/DDBJ databases">
        <title>Paenibacillus imtechensis sp. nov.</title>
        <authorList>
            <person name="Pinnaka A.K."/>
            <person name="Singh H."/>
            <person name="Kaur M."/>
        </authorList>
    </citation>
    <scope>NUCLEOTIDE SEQUENCE [LARGE SCALE GENOMIC DNA]</scope>
    <source>
        <strain evidence="1 2">SMB1</strain>
    </source>
</reference>
<dbReference type="EMBL" id="QKRB01000044">
    <property type="protein sequence ID" value="PZD95203.1"/>
    <property type="molecule type" value="Genomic_DNA"/>
</dbReference>
<proteinExistence type="predicted"/>
<protein>
    <submittedName>
        <fullName evidence="1">Uncharacterized protein</fullName>
    </submittedName>
</protein>
<keyword evidence="2" id="KW-1185">Reference proteome</keyword>
<organism evidence="1 2">
    <name type="scientific">Paenibacillus sambharensis</name>
    <dbReference type="NCBI Taxonomy" id="1803190"/>
    <lineage>
        <taxon>Bacteria</taxon>
        <taxon>Bacillati</taxon>
        <taxon>Bacillota</taxon>
        <taxon>Bacilli</taxon>
        <taxon>Bacillales</taxon>
        <taxon>Paenibacillaceae</taxon>
        <taxon>Paenibacillus</taxon>
    </lineage>
</organism>
<sequence length="76" mass="8717">MSNDLLDEQVCPYCGYEVGDHLSNWSDETEHVECGRCRKTYAVAAEYQFLGFKVEKMCIECGEVESECFCEEGDEQ</sequence>
<comment type="caution">
    <text evidence="1">The sequence shown here is derived from an EMBL/GenBank/DDBJ whole genome shotgun (WGS) entry which is preliminary data.</text>
</comment>
<gene>
    <name evidence="1" type="ORF">DNH61_11630</name>
</gene>
<name>A0A2W1L8H0_9BACL</name>
<accession>A0A2W1L8H0</accession>
<evidence type="ECO:0000313" key="2">
    <source>
        <dbReference type="Proteomes" id="UP000249522"/>
    </source>
</evidence>
<dbReference type="Proteomes" id="UP000249522">
    <property type="component" value="Unassembled WGS sequence"/>
</dbReference>